<proteinExistence type="predicted"/>
<evidence type="ECO:0000313" key="2">
    <source>
        <dbReference type="EMBL" id="VTJ68970.1"/>
    </source>
</evidence>
<feature type="region of interest" description="Disordered" evidence="1">
    <location>
        <begin position="83"/>
        <end position="193"/>
    </location>
</feature>
<name>A0A5E4BIT4_MARMO</name>
<feature type="compositionally biased region" description="Basic and acidic residues" evidence="1">
    <location>
        <begin position="290"/>
        <end position="314"/>
    </location>
</feature>
<dbReference type="InterPro" id="IPR026178">
    <property type="entry name" value="JSRP1"/>
</dbReference>
<dbReference type="EMBL" id="CABDUW010000444">
    <property type="protein sequence ID" value="VTJ68970.1"/>
    <property type="molecule type" value="Genomic_DNA"/>
</dbReference>
<dbReference type="AlphaFoldDB" id="A0A5E4BIT4"/>
<feature type="compositionally biased region" description="Basic and acidic residues" evidence="1">
    <location>
        <begin position="322"/>
        <end position="334"/>
    </location>
</feature>
<evidence type="ECO:0000313" key="3">
    <source>
        <dbReference type="Proteomes" id="UP000335636"/>
    </source>
</evidence>
<gene>
    <name evidence="2" type="ORF">MONAX_5E045108</name>
</gene>
<evidence type="ECO:0000256" key="1">
    <source>
        <dbReference type="SAM" id="MobiDB-lite"/>
    </source>
</evidence>
<dbReference type="Pfam" id="PF15312">
    <property type="entry name" value="JSRP"/>
    <property type="match status" value="1"/>
</dbReference>
<reference evidence="2" key="1">
    <citation type="submission" date="2019-04" db="EMBL/GenBank/DDBJ databases">
        <authorList>
            <person name="Alioto T."/>
            <person name="Alioto T."/>
        </authorList>
    </citation>
    <scope>NUCLEOTIDE SEQUENCE [LARGE SCALE GENOMIC DNA]</scope>
</reference>
<protein>
    <recommendedName>
        <fullName evidence="4">Junctional sarcoplasmic reticulum protein 1</fullName>
    </recommendedName>
</protein>
<accession>A0A5E4BIT4</accession>
<feature type="region of interest" description="Disordered" evidence="1">
    <location>
        <begin position="227"/>
        <end position="408"/>
    </location>
</feature>
<dbReference type="PANTHER" id="PTHR22397:SF2">
    <property type="entry name" value="JUNCTIONAL SARCOPLASMIC RETICULUM PROTEIN 1"/>
    <property type="match status" value="1"/>
</dbReference>
<comment type="caution">
    <text evidence="2">The sequence shown here is derived from an EMBL/GenBank/DDBJ whole genome shotgun (WGS) entry which is preliminary data.</text>
</comment>
<evidence type="ECO:0008006" key="4">
    <source>
        <dbReference type="Google" id="ProtNLM"/>
    </source>
</evidence>
<keyword evidence="3" id="KW-1185">Reference proteome</keyword>
<feature type="compositionally biased region" description="Basic residues" evidence="1">
    <location>
        <begin position="397"/>
        <end position="408"/>
    </location>
</feature>
<feature type="compositionally biased region" description="Low complexity" evidence="1">
    <location>
        <begin position="266"/>
        <end position="277"/>
    </location>
</feature>
<feature type="compositionally biased region" description="Basic and acidic residues" evidence="1">
    <location>
        <begin position="343"/>
        <end position="374"/>
    </location>
</feature>
<dbReference type="GO" id="GO:0003009">
    <property type="term" value="P:skeletal muscle contraction"/>
    <property type="evidence" value="ECO:0007669"/>
    <property type="project" value="TreeGrafter"/>
</dbReference>
<dbReference type="PANTHER" id="PTHR22397">
    <property type="entry name" value="JUNCTIONAL SARCOPLASMIC RETICULUM PROTEIN 1"/>
    <property type="match status" value="1"/>
</dbReference>
<dbReference type="GO" id="GO:0016529">
    <property type="term" value="C:sarcoplasmic reticulum"/>
    <property type="evidence" value="ECO:0007669"/>
    <property type="project" value="TreeGrafter"/>
</dbReference>
<sequence length="408" mass="44091">MRQDVPQPGNSILCSGPSVVAVASVSSPAIWEQRPREEAGAVGTLGQEDPRTLLPCYYCGQGQPRSGPTAAPVYMTTRASEELDGGLGSCLASEDLSALADPCPGRPPGDKPPETPRLGNSSTWPQDSREAVAVGNVATKPQKMEKEPVVRGSPGAGKEELKSGAAPRSVPARKKAQAAPPQPPLPLPALGEELPWGDVTLNKCLVLASLVALLGSAFQLCHDAMMGEGAAPTPAPEPWVPRSSPHKEPVTSPPEPTIREPPSRRPAPQAGPPALQGKTEDSPEVPMTKEAAEKAPGETGEATREAAGEDGGPKERRRKERPRREERPPKEKIRKEKPRKERPRVAREAREALPRRWEARGRGHRPWAKDPRYPEHRKRQVWAPPRHPDDEEDGRPGRRKLRAGKGRG</sequence>
<organism evidence="2 3">
    <name type="scientific">Marmota monax</name>
    <name type="common">Woodchuck</name>
    <dbReference type="NCBI Taxonomy" id="9995"/>
    <lineage>
        <taxon>Eukaryota</taxon>
        <taxon>Metazoa</taxon>
        <taxon>Chordata</taxon>
        <taxon>Craniata</taxon>
        <taxon>Vertebrata</taxon>
        <taxon>Euteleostomi</taxon>
        <taxon>Mammalia</taxon>
        <taxon>Eutheria</taxon>
        <taxon>Euarchontoglires</taxon>
        <taxon>Glires</taxon>
        <taxon>Rodentia</taxon>
        <taxon>Sciuromorpha</taxon>
        <taxon>Sciuridae</taxon>
        <taxon>Xerinae</taxon>
        <taxon>Marmotini</taxon>
        <taxon>Marmota</taxon>
    </lineage>
</organism>
<dbReference type="Proteomes" id="UP000335636">
    <property type="component" value="Unassembled WGS sequence"/>
</dbReference>